<dbReference type="SUPFAM" id="SSF51679">
    <property type="entry name" value="Bacterial luciferase-like"/>
    <property type="match status" value="1"/>
</dbReference>
<accession>A0ABV3XDF6</accession>
<reference evidence="6 7" key="1">
    <citation type="submission" date="2024-06" db="EMBL/GenBank/DDBJ databases">
        <title>Draft genome sequence of Geodermatophilus badlandi, a novel member of the Geodermatophilaceae isolated from badland sedimentary rocks in the Red desert, Wyoming, USA.</title>
        <authorList>
            <person name="Ben Tekaya S."/>
            <person name="Nouioui I."/>
            <person name="Flores G.M."/>
            <person name="Shaal M.N."/>
            <person name="Bredoire F."/>
            <person name="Basile F."/>
            <person name="Van Diepen L."/>
            <person name="Ward N.L."/>
        </authorList>
    </citation>
    <scope>NUCLEOTIDE SEQUENCE [LARGE SCALE GENOMIC DNA]</scope>
    <source>
        <strain evidence="6 7">WL48A</strain>
    </source>
</reference>
<comment type="similarity">
    <text evidence="1">Belongs to the bacterial luciferase oxidoreductase family.</text>
</comment>
<evidence type="ECO:0000256" key="3">
    <source>
        <dbReference type="ARBA" id="ARBA00023002"/>
    </source>
</evidence>
<dbReference type="GO" id="GO:0016491">
    <property type="term" value="F:oxidoreductase activity"/>
    <property type="evidence" value="ECO:0007669"/>
    <property type="project" value="UniProtKB-KW"/>
</dbReference>
<dbReference type="InterPro" id="IPR050766">
    <property type="entry name" value="Bact_Lucif_Oxidored"/>
</dbReference>
<keyword evidence="2" id="KW-0285">Flavoprotein</keyword>
<dbReference type="EC" id="1.-.-.-" evidence="6"/>
<proteinExistence type="inferred from homology"/>
<keyword evidence="3 6" id="KW-0560">Oxidoreductase</keyword>
<dbReference type="Pfam" id="PF00296">
    <property type="entry name" value="Bac_luciferase"/>
    <property type="match status" value="1"/>
</dbReference>
<comment type="caution">
    <text evidence="6">The sequence shown here is derived from an EMBL/GenBank/DDBJ whole genome shotgun (WGS) entry which is preliminary data.</text>
</comment>
<dbReference type="InterPro" id="IPR036661">
    <property type="entry name" value="Luciferase-like_sf"/>
</dbReference>
<protein>
    <submittedName>
        <fullName evidence="6">LLM class flavin-dependent oxidoreductase</fullName>
        <ecNumber evidence="6">1.-.-.-</ecNumber>
    </submittedName>
</protein>
<dbReference type="PANTHER" id="PTHR30137:SF16">
    <property type="entry name" value="BLL0895 PROTEIN"/>
    <property type="match status" value="1"/>
</dbReference>
<dbReference type="RefSeq" id="WP_369205620.1">
    <property type="nucleotide sequence ID" value="NZ_JBFNXQ010000023.1"/>
</dbReference>
<dbReference type="PANTHER" id="PTHR30137">
    <property type="entry name" value="LUCIFERASE-LIKE MONOOXYGENASE"/>
    <property type="match status" value="1"/>
</dbReference>
<sequence>MDRLRFGTFLAPFHPAGENPTLALQRDLELVEHLDRLGYDEAWIGEHHSAGTEIIASPEIFIAAAAERTRHIKLGTGVTSIAYHNPLWVAERMVLLDHLTRGRAMLGCGPGSLPTDSMMLGLNPTDTRELLEVDLDIIMRLLRGETVTEQTKTHNLVNARLHLRPYTQPCFEVAVAAVASPTGPRMAGRHGIGLLSIGATLSKDGFDALAHHWSVVEERAQHFGQTVSRRDWRLVGLMHIAETREQAYADVQFGIETWFRYFQKTAAFPQMAVEGGDAKEMIDFINEAGVGAIGTVEDARAQVQRLWDQSGGFGAMLLLGHEWADPQATKRSWELIAQHVMPHFQGGEISHAQSTLDAKEHAMGKREDYAAQQMQAVATMTERYEKEKAGQS</sequence>
<evidence type="ECO:0000313" key="6">
    <source>
        <dbReference type="EMBL" id="MEX5718601.1"/>
    </source>
</evidence>
<name>A0ABV3XDF6_9ACTN</name>
<gene>
    <name evidence="6" type="ORF">ABQ292_09520</name>
</gene>
<organism evidence="6 7">
    <name type="scientific">Geodermatophilus maliterrae</name>
    <dbReference type="NCBI Taxonomy" id="3162531"/>
    <lineage>
        <taxon>Bacteria</taxon>
        <taxon>Bacillati</taxon>
        <taxon>Actinomycetota</taxon>
        <taxon>Actinomycetes</taxon>
        <taxon>Geodermatophilales</taxon>
        <taxon>Geodermatophilaceae</taxon>
        <taxon>Geodermatophilus</taxon>
    </lineage>
</organism>
<evidence type="ECO:0000313" key="7">
    <source>
        <dbReference type="Proteomes" id="UP001560045"/>
    </source>
</evidence>
<dbReference type="InterPro" id="IPR011251">
    <property type="entry name" value="Luciferase-like_dom"/>
</dbReference>
<keyword evidence="4" id="KW-0503">Monooxygenase</keyword>
<dbReference type="Gene3D" id="3.20.20.30">
    <property type="entry name" value="Luciferase-like domain"/>
    <property type="match status" value="1"/>
</dbReference>
<dbReference type="Proteomes" id="UP001560045">
    <property type="component" value="Unassembled WGS sequence"/>
</dbReference>
<evidence type="ECO:0000256" key="1">
    <source>
        <dbReference type="ARBA" id="ARBA00010426"/>
    </source>
</evidence>
<evidence type="ECO:0000256" key="2">
    <source>
        <dbReference type="ARBA" id="ARBA00022630"/>
    </source>
</evidence>
<feature type="domain" description="Luciferase-like" evidence="5">
    <location>
        <begin position="5"/>
        <end position="307"/>
    </location>
</feature>
<dbReference type="EMBL" id="JBFNXQ010000023">
    <property type="protein sequence ID" value="MEX5718601.1"/>
    <property type="molecule type" value="Genomic_DNA"/>
</dbReference>
<evidence type="ECO:0000259" key="5">
    <source>
        <dbReference type="Pfam" id="PF00296"/>
    </source>
</evidence>
<evidence type="ECO:0000256" key="4">
    <source>
        <dbReference type="ARBA" id="ARBA00023033"/>
    </source>
</evidence>
<keyword evidence="7" id="KW-1185">Reference proteome</keyword>